<reference evidence="2" key="1">
    <citation type="submission" date="2021-07" db="EMBL/GenBank/DDBJ databases">
        <authorList>
            <person name="Durling M."/>
        </authorList>
    </citation>
    <scope>NUCLEOTIDE SEQUENCE</scope>
</reference>
<evidence type="ECO:0000313" key="3">
    <source>
        <dbReference type="Proteomes" id="UP000701801"/>
    </source>
</evidence>
<feature type="region of interest" description="Disordered" evidence="1">
    <location>
        <begin position="634"/>
        <end position="675"/>
    </location>
</feature>
<feature type="compositionally biased region" description="Low complexity" evidence="1">
    <location>
        <begin position="664"/>
        <end position="673"/>
    </location>
</feature>
<proteinExistence type="predicted"/>
<dbReference type="AlphaFoldDB" id="A0A9N9LNE8"/>
<feature type="region of interest" description="Disordered" evidence="1">
    <location>
        <begin position="377"/>
        <end position="450"/>
    </location>
</feature>
<feature type="compositionally biased region" description="Pro residues" evidence="1">
    <location>
        <begin position="382"/>
        <end position="393"/>
    </location>
</feature>
<dbReference type="EMBL" id="CAJVRM010000262">
    <property type="protein sequence ID" value="CAG8978485.1"/>
    <property type="molecule type" value="Genomic_DNA"/>
</dbReference>
<organism evidence="2 3">
    <name type="scientific">Hymenoscyphus albidus</name>
    <dbReference type="NCBI Taxonomy" id="595503"/>
    <lineage>
        <taxon>Eukaryota</taxon>
        <taxon>Fungi</taxon>
        <taxon>Dikarya</taxon>
        <taxon>Ascomycota</taxon>
        <taxon>Pezizomycotina</taxon>
        <taxon>Leotiomycetes</taxon>
        <taxon>Helotiales</taxon>
        <taxon>Helotiaceae</taxon>
        <taxon>Hymenoscyphus</taxon>
    </lineage>
</organism>
<gene>
    <name evidence="2" type="ORF">HYALB_00005060</name>
</gene>
<dbReference type="Proteomes" id="UP000701801">
    <property type="component" value="Unassembled WGS sequence"/>
</dbReference>
<comment type="caution">
    <text evidence="2">The sequence shown here is derived from an EMBL/GenBank/DDBJ whole genome shotgun (WGS) entry which is preliminary data.</text>
</comment>
<dbReference type="OrthoDB" id="5400409at2759"/>
<protein>
    <submittedName>
        <fullName evidence="2">Uncharacterized protein</fullName>
    </submittedName>
</protein>
<evidence type="ECO:0000313" key="2">
    <source>
        <dbReference type="EMBL" id="CAG8978485.1"/>
    </source>
</evidence>
<sequence>MVDFGWSFGDVIAGIKLVHTIYESVSDGPRNAKTEATQFFSEFEGIITRLDQWEARMKLCSRDQNQAAAHEDLKQEATKFIKKHMGLIQQANPSTVGRRTGRTTWLQPAPFSKAQIASLYSQVVWPFERNEVARLRGKLQFFLQLSAFDVGIDTNDIVRDTNDIIRTSHADLLSSNLRLVSSHLELVSLITLNLKRVTHPLEPGVQTHKIDYPLLRQFEQALRPPQPLLAIEARRREVGLPWHSESHNHQAELARVSPNTLYDNNAGHFDQNEVRDYISRRLDNMSMRFRRVDEMDSLPEDEISVGSTSLQTLLQRLGDMRSQIGSAVGIGASQMPTYASQHTTVEPGNVLQNELEAWNQLEERIEREILHPGWRLTTTAPIPIPSPRQPIPRSPSVNPSDGLHARSMSSSSSHGNYLSASPSSPGGAWSTTGMRNSSISSASPTPSIHLNHSIPAQITYSSQTNTHTSKVDIRSISRCEDGRVQSIKSTSRDKEFVHRVDFNAQSLTETSMNPFLDNGHVVNRDNTHRRRDWRVQFQGAHNIKVTKPDGISRYITKPIYKFDNEKDFLEFQRLLLNKDVKFCADVRSIKSTSDRVQCSLSTIRILLDGYGHRSIFYFRHTTDQRDRDDFEEWPADSFLEPPEPPPRPRQNKHTITLNSHDGQPLTTPTPLSRRTTHGSITTIASTESSPGPTFTRLSQRSTTGRAIKGLVIDFYDYNDCQKFWKELRVKDELSVFGGPEGQFGLGLDLPAELSGESLTELP</sequence>
<feature type="compositionally biased region" description="Low complexity" evidence="1">
    <location>
        <begin position="407"/>
        <end position="448"/>
    </location>
</feature>
<name>A0A9N9LNE8_9HELO</name>
<evidence type="ECO:0000256" key="1">
    <source>
        <dbReference type="SAM" id="MobiDB-lite"/>
    </source>
</evidence>
<keyword evidence="3" id="KW-1185">Reference proteome</keyword>
<accession>A0A9N9LNE8</accession>